<evidence type="ECO:0000256" key="1">
    <source>
        <dbReference type="SAM" id="SignalP"/>
    </source>
</evidence>
<accession>A0ABW1L0V8</accession>
<gene>
    <name evidence="2" type="ORF">ACFMB1_13350</name>
</gene>
<protein>
    <submittedName>
        <fullName evidence="2">Uncharacterized protein</fullName>
    </submittedName>
</protein>
<dbReference type="Proteomes" id="UP001596116">
    <property type="component" value="Unassembled WGS sequence"/>
</dbReference>
<feature type="signal peptide" evidence="1">
    <location>
        <begin position="1"/>
        <end position="23"/>
    </location>
</feature>
<evidence type="ECO:0000313" key="2">
    <source>
        <dbReference type="EMBL" id="MFC6036537.1"/>
    </source>
</evidence>
<dbReference type="EMBL" id="JBHPON010000002">
    <property type="protein sequence ID" value="MFC6036537.1"/>
    <property type="molecule type" value="Genomic_DNA"/>
</dbReference>
<comment type="caution">
    <text evidence="2">The sequence shown here is derived from an EMBL/GenBank/DDBJ whole genome shotgun (WGS) entry which is preliminary data.</text>
</comment>
<name>A0ABW1L0V8_9PROT</name>
<dbReference type="RefSeq" id="WP_379882223.1">
    <property type="nucleotide sequence ID" value="NZ_JBHPON010000002.1"/>
</dbReference>
<keyword evidence="3" id="KW-1185">Reference proteome</keyword>
<sequence>MRRKFIFVAAGFASAILATGALAFGPAKGKVQELLSKYEKTGESQNCLMLSSVRDTDVLDDYTLLVEASGGVVYLNELNGRCSGLGREGRYVRRSSSSQMCKGDIIRVINSFGATLGSCSLGAFEKLSEIPEGETQPV</sequence>
<reference evidence="2 3" key="1">
    <citation type="submission" date="2024-09" db="EMBL/GenBank/DDBJ databases">
        <authorList>
            <person name="Zhang Z.-H."/>
        </authorList>
    </citation>
    <scope>NUCLEOTIDE SEQUENCE [LARGE SCALE GENOMIC DNA]</scope>
    <source>
        <strain evidence="2 3">HHTR114</strain>
    </source>
</reference>
<proteinExistence type="predicted"/>
<evidence type="ECO:0000313" key="3">
    <source>
        <dbReference type="Proteomes" id="UP001596116"/>
    </source>
</evidence>
<organism evidence="2 3">
    <name type="scientific">Hyphococcus aureus</name>
    <dbReference type="NCBI Taxonomy" id="2666033"/>
    <lineage>
        <taxon>Bacteria</taxon>
        <taxon>Pseudomonadati</taxon>
        <taxon>Pseudomonadota</taxon>
        <taxon>Alphaproteobacteria</taxon>
        <taxon>Parvularculales</taxon>
        <taxon>Parvularculaceae</taxon>
        <taxon>Hyphococcus</taxon>
    </lineage>
</organism>
<keyword evidence="1" id="KW-0732">Signal</keyword>
<feature type="chain" id="PRO_5046714268" evidence="1">
    <location>
        <begin position="24"/>
        <end position="138"/>
    </location>
</feature>